<dbReference type="InterPro" id="IPR018047">
    <property type="entry name" value="Ammonium_transpt_CS"/>
</dbReference>
<feature type="transmembrane region" description="Helical" evidence="8">
    <location>
        <begin position="256"/>
        <end position="281"/>
    </location>
</feature>
<accession>A0A444L5A7</accession>
<feature type="transmembrane region" description="Helical" evidence="8">
    <location>
        <begin position="123"/>
        <end position="144"/>
    </location>
</feature>
<evidence type="ECO:0000256" key="7">
    <source>
        <dbReference type="ARBA" id="ARBA00023177"/>
    </source>
</evidence>
<dbReference type="PANTHER" id="PTHR11730">
    <property type="entry name" value="AMMONIUM TRANSPORTER"/>
    <property type="match status" value="1"/>
</dbReference>
<comment type="caution">
    <text evidence="10">The sequence shown here is derived from an EMBL/GenBank/DDBJ whole genome shotgun (WGS) entry which is preliminary data.</text>
</comment>
<dbReference type="PROSITE" id="PS01219">
    <property type="entry name" value="AMMONIUM_TRANSP"/>
    <property type="match status" value="1"/>
</dbReference>
<reference evidence="10 11" key="1">
    <citation type="submission" date="2018-12" db="EMBL/GenBank/DDBJ databases">
        <title>The complete genome of the methanogenic archaea of the candidate phylum Verstraetearchaeota, obtained from the metagenome of underground thermal water.</title>
        <authorList>
            <person name="Kadnikov V.V."/>
            <person name="Mardanov A.V."/>
            <person name="Beletsky A.V."/>
            <person name="Karnachuk O.V."/>
            <person name="Ravin N.V."/>
        </authorList>
    </citation>
    <scope>NUCLEOTIDE SEQUENCE [LARGE SCALE GENOMIC DNA]</scope>
    <source>
        <strain evidence="10">Ch88</strain>
    </source>
</reference>
<protein>
    <recommendedName>
        <fullName evidence="8">Ammonium transporter</fullName>
    </recommendedName>
</protein>
<dbReference type="AlphaFoldDB" id="A0A444L5A7"/>
<dbReference type="GO" id="GO:0008519">
    <property type="term" value="F:ammonium channel activity"/>
    <property type="evidence" value="ECO:0007669"/>
    <property type="project" value="InterPro"/>
</dbReference>
<evidence type="ECO:0000256" key="2">
    <source>
        <dbReference type="ARBA" id="ARBA00005887"/>
    </source>
</evidence>
<feature type="transmembrane region" description="Helical" evidence="8">
    <location>
        <begin position="73"/>
        <end position="97"/>
    </location>
</feature>
<gene>
    <name evidence="10" type="ORF">Metus_1627</name>
</gene>
<evidence type="ECO:0000313" key="11">
    <source>
        <dbReference type="Proteomes" id="UP000288215"/>
    </source>
</evidence>
<feature type="transmembrane region" description="Helical" evidence="8">
    <location>
        <begin position="383"/>
        <end position="405"/>
    </location>
</feature>
<keyword evidence="7 8" id="KW-0924">Ammonia transport</keyword>
<feature type="transmembrane region" description="Helical" evidence="8">
    <location>
        <begin position="151"/>
        <end position="174"/>
    </location>
</feature>
<keyword evidence="6 8" id="KW-0472">Membrane</keyword>
<feature type="domain" description="Ammonium transporter AmtB-like" evidence="9">
    <location>
        <begin position="34"/>
        <end position="435"/>
    </location>
</feature>
<evidence type="ECO:0000313" key="10">
    <source>
        <dbReference type="EMBL" id="RWX72768.1"/>
    </source>
</evidence>
<evidence type="ECO:0000259" key="9">
    <source>
        <dbReference type="Pfam" id="PF00909"/>
    </source>
</evidence>
<keyword evidence="3 8" id="KW-0813">Transport</keyword>
<evidence type="ECO:0000256" key="8">
    <source>
        <dbReference type="RuleBase" id="RU362002"/>
    </source>
</evidence>
<feature type="transmembrane region" description="Helical" evidence="8">
    <location>
        <begin position="288"/>
        <end position="307"/>
    </location>
</feature>
<dbReference type="NCBIfam" id="TIGR00836">
    <property type="entry name" value="amt"/>
    <property type="match status" value="1"/>
</dbReference>
<evidence type="ECO:0000256" key="6">
    <source>
        <dbReference type="ARBA" id="ARBA00023136"/>
    </source>
</evidence>
<dbReference type="InterPro" id="IPR029020">
    <property type="entry name" value="Ammonium/urea_transptr"/>
</dbReference>
<proteinExistence type="inferred from homology"/>
<evidence type="ECO:0000256" key="4">
    <source>
        <dbReference type="ARBA" id="ARBA00022692"/>
    </source>
</evidence>
<dbReference type="Proteomes" id="UP000288215">
    <property type="component" value="Unassembled WGS sequence"/>
</dbReference>
<dbReference type="PANTHER" id="PTHR11730:SF89">
    <property type="entry name" value="AMMONIUM TRANSPORTER SLL0108-RELATED"/>
    <property type="match status" value="1"/>
</dbReference>
<dbReference type="InterPro" id="IPR024041">
    <property type="entry name" value="NH4_transpt_AmtB-like_dom"/>
</dbReference>
<organism evidence="10 11">
    <name type="scientific">Methanosuratincola subterraneus</name>
    <dbReference type="NCBI Taxonomy" id="2593994"/>
    <lineage>
        <taxon>Archaea</taxon>
        <taxon>Thermoproteota</taxon>
        <taxon>Methanosuratincolia</taxon>
        <taxon>Candidatus Methanomethylicales</taxon>
        <taxon>Candidatus Methanomethylicaceae</taxon>
        <taxon>Candidatus Methanosuratincola (ex Vanwonterghem et al. 2016)</taxon>
    </lineage>
</organism>
<dbReference type="Pfam" id="PF00909">
    <property type="entry name" value="Ammonium_transp"/>
    <property type="match status" value="1"/>
</dbReference>
<dbReference type="EMBL" id="RXGA01000004">
    <property type="protein sequence ID" value="RWX72768.1"/>
    <property type="molecule type" value="Genomic_DNA"/>
</dbReference>
<sequence>MNIVYANSAQIYSSVQSGALSATYGIENAIDTTWILVAAFLVFFMNLGFAMLESGMQRAKNTSNICMKNLVTPAIGGLAFFIVGFSLAFGADILGFLGNPTDLAMLGHLSALDIWPNTNVTSYAYFLFQIMFAATAATIVSGAVGERIKFIGYIIFTVAILTITYPLVAHWVWGGGCLARIGMIDFAGSAVVHLTGGAAALAGAIVLGPRIGKYADGKVNLIPGHNISLSTIGVLVLWFGWFGFNPGSTAAATVPSIATIAITTNIAAAAGALAAMVTAWVHIGKPDIGMTINGLLAGLVAITAGCASVSPGAAMAIGGIAGILVVFSVEFIDKILKVDDPVGAVSVHGVGGAFGALAVGLFADSSFSGGVSGLLLGGGASQLAIQLAGVGAIFAFAFSTSYLAFKAIDYAIGLRVSEEEETIGLDISEHGMSAYPDFEVPS</sequence>
<evidence type="ECO:0000256" key="3">
    <source>
        <dbReference type="ARBA" id="ARBA00022448"/>
    </source>
</evidence>
<evidence type="ECO:0000256" key="1">
    <source>
        <dbReference type="ARBA" id="ARBA00004141"/>
    </source>
</evidence>
<feature type="transmembrane region" description="Helical" evidence="8">
    <location>
        <begin position="313"/>
        <end position="332"/>
    </location>
</feature>
<dbReference type="InterPro" id="IPR001905">
    <property type="entry name" value="Ammonium_transpt"/>
</dbReference>
<keyword evidence="4 8" id="KW-0812">Transmembrane</keyword>
<comment type="similarity">
    <text evidence="2 8">Belongs to the ammonia transporter channel (TC 1.A.11.2) family.</text>
</comment>
<feature type="transmembrane region" description="Helical" evidence="8">
    <location>
        <begin position="227"/>
        <end position="244"/>
    </location>
</feature>
<dbReference type="Gene3D" id="1.10.3430.10">
    <property type="entry name" value="Ammonium transporter AmtB like domains"/>
    <property type="match status" value="1"/>
</dbReference>
<dbReference type="SUPFAM" id="SSF111352">
    <property type="entry name" value="Ammonium transporter"/>
    <property type="match status" value="1"/>
</dbReference>
<dbReference type="GO" id="GO:0097272">
    <property type="term" value="P:ammonium homeostasis"/>
    <property type="evidence" value="ECO:0007669"/>
    <property type="project" value="TreeGrafter"/>
</dbReference>
<dbReference type="GO" id="GO:0005886">
    <property type="term" value="C:plasma membrane"/>
    <property type="evidence" value="ECO:0007669"/>
    <property type="project" value="UniProtKB-SubCell"/>
</dbReference>
<comment type="subcellular location">
    <subcellularLocation>
        <location evidence="8">Cell membrane</location>
        <topology evidence="8">Multi-pass membrane protein</topology>
    </subcellularLocation>
    <subcellularLocation>
        <location evidence="1">Membrane</location>
        <topology evidence="1">Multi-pass membrane protein</topology>
    </subcellularLocation>
</comment>
<evidence type="ECO:0000256" key="5">
    <source>
        <dbReference type="ARBA" id="ARBA00022989"/>
    </source>
</evidence>
<feature type="transmembrane region" description="Helical" evidence="8">
    <location>
        <begin position="33"/>
        <end position="52"/>
    </location>
</feature>
<keyword evidence="5 8" id="KW-1133">Transmembrane helix</keyword>
<feature type="transmembrane region" description="Helical" evidence="8">
    <location>
        <begin position="186"/>
        <end position="207"/>
    </location>
</feature>
<dbReference type="FunFam" id="1.10.3430.10:FF:000008">
    <property type="entry name" value="Ammonium transporter"/>
    <property type="match status" value="1"/>
</dbReference>
<name>A0A444L5A7_METS7</name>
<feature type="transmembrane region" description="Helical" evidence="8">
    <location>
        <begin position="344"/>
        <end position="363"/>
    </location>
</feature>